<dbReference type="eggNOG" id="COG0577">
    <property type="taxonomic scope" value="Bacteria"/>
</dbReference>
<dbReference type="AlphaFoldDB" id="A0A087ACT0"/>
<comment type="caution">
    <text evidence="2">The sequence shown here is derived from an EMBL/GenBank/DDBJ whole genome shotgun (WGS) entry which is preliminary data.</text>
</comment>
<dbReference type="EMBL" id="JGYS01000001">
    <property type="protein sequence ID" value="KFI56580.1"/>
    <property type="molecule type" value="Genomic_DNA"/>
</dbReference>
<dbReference type="SUPFAM" id="SSF56563">
    <property type="entry name" value="Major capsid protein gp5"/>
    <property type="match status" value="1"/>
</dbReference>
<feature type="domain" description="Phage capsid-like C-terminal" evidence="1">
    <location>
        <begin position="8"/>
        <end position="291"/>
    </location>
</feature>
<gene>
    <name evidence="2" type="ORF">BCAL_0175</name>
</gene>
<dbReference type="InterPro" id="IPR054612">
    <property type="entry name" value="Phage_capsid-like_C"/>
</dbReference>
<accession>A0A087ACT0</accession>
<evidence type="ECO:0000259" key="1">
    <source>
        <dbReference type="Pfam" id="PF05065"/>
    </source>
</evidence>
<dbReference type="OrthoDB" id="3194758at2"/>
<dbReference type="RefSeq" id="WP_043167417.1">
    <property type="nucleotide sequence ID" value="NZ_JDUV01000027.1"/>
</dbReference>
<dbReference type="STRING" id="1437609.BCAL_0175"/>
<sequence length="304" mass="33151">MVMDTTQVHLPKTVASAVIDKVKDTSTIAALSPSTPQIFTDKEYMVFNGKAEADVTAEGQTKSTYEQDLDYVTGKRFKVQTTTRVSSELKWEDEDNRFQIISSIQTDQAQALARALDYVVYHAINPKSGEKLTGFDALADQAVQVTAGDDEVQNVDALADALNQTYDINGVALSRTWASRLRKVRVPNTGMRFYPDIPLNLNVGNLEGIDAATSGTVNGTLAKTPTNVLAIMGDFSLIKWGMIRDITSEIIPYGDPDQTGVDLKAHNQIAYRTEAFFSYAVLEPKAFAVLKSAPAASAKTSRAK</sequence>
<dbReference type="Proteomes" id="UP000029072">
    <property type="component" value="Unassembled WGS sequence"/>
</dbReference>
<name>A0A087ACT0_9BIFI</name>
<protein>
    <submittedName>
        <fullName evidence="2">Head protein</fullName>
    </submittedName>
</protein>
<organism evidence="2 3">
    <name type="scientific">Bifidobacterium callitrichos DSM 23973</name>
    <dbReference type="NCBI Taxonomy" id="1437609"/>
    <lineage>
        <taxon>Bacteria</taxon>
        <taxon>Bacillati</taxon>
        <taxon>Actinomycetota</taxon>
        <taxon>Actinomycetes</taxon>
        <taxon>Bifidobacteriales</taxon>
        <taxon>Bifidobacteriaceae</taxon>
        <taxon>Bifidobacterium</taxon>
    </lineage>
</organism>
<proteinExistence type="predicted"/>
<evidence type="ECO:0000313" key="2">
    <source>
        <dbReference type="EMBL" id="KFI56580.1"/>
    </source>
</evidence>
<reference evidence="2 3" key="1">
    <citation type="submission" date="2014-03" db="EMBL/GenBank/DDBJ databases">
        <title>Genomics of Bifidobacteria.</title>
        <authorList>
            <person name="Ventura M."/>
            <person name="Milani C."/>
            <person name="Lugli G.A."/>
        </authorList>
    </citation>
    <scope>NUCLEOTIDE SEQUENCE [LARGE SCALE GENOMIC DNA]</scope>
    <source>
        <strain evidence="2 3">DSM 23973</strain>
    </source>
</reference>
<dbReference type="Pfam" id="PF05065">
    <property type="entry name" value="Phage_capsid"/>
    <property type="match status" value="1"/>
</dbReference>
<evidence type="ECO:0000313" key="3">
    <source>
        <dbReference type="Proteomes" id="UP000029072"/>
    </source>
</evidence>